<organism evidence="1 2">
    <name type="scientific">Bizionia sediminis</name>
    <dbReference type="NCBI Taxonomy" id="1737064"/>
    <lineage>
        <taxon>Bacteria</taxon>
        <taxon>Pseudomonadati</taxon>
        <taxon>Bacteroidota</taxon>
        <taxon>Flavobacteriia</taxon>
        <taxon>Flavobacteriales</taxon>
        <taxon>Flavobacteriaceae</taxon>
        <taxon>Bizionia</taxon>
    </lineage>
</organism>
<reference evidence="2" key="1">
    <citation type="journal article" date="2019" name="Int. J. Syst. Evol. Microbiol.">
        <title>The Global Catalogue of Microorganisms (GCM) 10K type strain sequencing project: providing services to taxonomists for standard genome sequencing and annotation.</title>
        <authorList>
            <consortium name="The Broad Institute Genomics Platform"/>
            <consortium name="The Broad Institute Genome Sequencing Center for Infectious Disease"/>
            <person name="Wu L."/>
            <person name="Ma J."/>
        </authorList>
    </citation>
    <scope>NUCLEOTIDE SEQUENCE [LARGE SCALE GENOMIC DNA]</scope>
    <source>
        <strain evidence="2">KCTC 42587</strain>
    </source>
</reference>
<comment type="caution">
    <text evidence="1">The sequence shown here is derived from an EMBL/GenBank/DDBJ whole genome shotgun (WGS) entry which is preliminary data.</text>
</comment>
<accession>A0ABW5KUR8</accession>
<evidence type="ECO:0000313" key="2">
    <source>
        <dbReference type="Proteomes" id="UP001597472"/>
    </source>
</evidence>
<dbReference type="RefSeq" id="WP_376894499.1">
    <property type="nucleotide sequence ID" value="NZ_JBHULS010000005.1"/>
</dbReference>
<keyword evidence="2" id="KW-1185">Reference proteome</keyword>
<dbReference type="EMBL" id="JBHULS010000005">
    <property type="protein sequence ID" value="MFD2552394.1"/>
    <property type="molecule type" value="Genomic_DNA"/>
</dbReference>
<sequence length="156" mass="17759">MIAVIYILWKIDFLCGVLQLKNFRTMVRIVNYKERQKEDGTSFFVLELQGGIEMVLSKSTGNFYATAKRAFIPSTFDEQTCTGLIGTEMPGSIIKEDCEPFEYVVKETGEEITLSHRWVYVTEDAVKPKQTAVKYEQNVIANSDVFSKNGILEHAE</sequence>
<evidence type="ECO:0000313" key="1">
    <source>
        <dbReference type="EMBL" id="MFD2552394.1"/>
    </source>
</evidence>
<protein>
    <submittedName>
        <fullName evidence="1">Uncharacterized protein</fullName>
    </submittedName>
</protein>
<dbReference type="Proteomes" id="UP001597472">
    <property type="component" value="Unassembled WGS sequence"/>
</dbReference>
<name>A0ABW5KUR8_9FLAO</name>
<proteinExistence type="predicted"/>
<gene>
    <name evidence="1" type="ORF">ACFSQP_11250</name>
</gene>